<feature type="region of interest" description="Disordered" evidence="1">
    <location>
        <begin position="1"/>
        <end position="22"/>
    </location>
</feature>
<dbReference type="EMBL" id="JAAQHG020000027">
    <property type="protein sequence ID" value="KAL1584269.1"/>
    <property type="molecule type" value="Genomic_DNA"/>
</dbReference>
<protein>
    <submittedName>
        <fullName evidence="2">Uncharacterized protein</fullName>
    </submittedName>
</protein>
<evidence type="ECO:0000313" key="3">
    <source>
        <dbReference type="Proteomes" id="UP000803884"/>
    </source>
</evidence>
<name>A0AB34KML0_9PEZI</name>
<keyword evidence="3" id="KW-1185">Reference proteome</keyword>
<feature type="compositionally biased region" description="Basic residues" evidence="1">
    <location>
        <begin position="1"/>
        <end position="10"/>
    </location>
</feature>
<reference evidence="2 3" key="1">
    <citation type="journal article" date="2020" name="Microbiol. Resour. Announc.">
        <title>Draft Genome Sequence of a Cladosporium Species Isolated from the Mesophotic Ascidian Didemnum maculosum.</title>
        <authorList>
            <person name="Gioti A."/>
            <person name="Siaperas R."/>
            <person name="Nikolaivits E."/>
            <person name="Le Goff G."/>
            <person name="Ouazzani J."/>
            <person name="Kotoulas G."/>
            <person name="Topakas E."/>
        </authorList>
    </citation>
    <scope>NUCLEOTIDE SEQUENCE [LARGE SCALE GENOMIC DNA]</scope>
    <source>
        <strain evidence="2 3">TM138-S3</strain>
    </source>
</reference>
<dbReference type="Proteomes" id="UP000803884">
    <property type="component" value="Unassembled WGS sequence"/>
</dbReference>
<feature type="compositionally biased region" description="Basic and acidic residues" evidence="1">
    <location>
        <begin position="119"/>
        <end position="132"/>
    </location>
</feature>
<proteinExistence type="predicted"/>
<gene>
    <name evidence="2" type="ORF">WHR41_06724</name>
</gene>
<comment type="caution">
    <text evidence="2">The sequence shown here is derived from an EMBL/GenBank/DDBJ whole genome shotgun (WGS) entry which is preliminary data.</text>
</comment>
<feature type="region of interest" description="Disordered" evidence="1">
    <location>
        <begin position="37"/>
        <end position="88"/>
    </location>
</feature>
<evidence type="ECO:0000313" key="2">
    <source>
        <dbReference type="EMBL" id="KAL1584269.1"/>
    </source>
</evidence>
<feature type="region of interest" description="Disordered" evidence="1">
    <location>
        <begin position="106"/>
        <end position="132"/>
    </location>
</feature>
<dbReference type="GeneID" id="96008167"/>
<accession>A0AB34KML0</accession>
<dbReference type="RefSeq" id="XP_069227375.1">
    <property type="nucleotide sequence ID" value="XM_069375329.1"/>
</dbReference>
<organism evidence="2 3">
    <name type="scientific">Cladosporium halotolerans</name>
    <dbReference type="NCBI Taxonomy" id="1052096"/>
    <lineage>
        <taxon>Eukaryota</taxon>
        <taxon>Fungi</taxon>
        <taxon>Dikarya</taxon>
        <taxon>Ascomycota</taxon>
        <taxon>Pezizomycotina</taxon>
        <taxon>Dothideomycetes</taxon>
        <taxon>Dothideomycetidae</taxon>
        <taxon>Cladosporiales</taxon>
        <taxon>Cladosporiaceae</taxon>
        <taxon>Cladosporium</taxon>
    </lineage>
</organism>
<sequence length="186" mass="20832">MPNLLKRKRSAPTPSLDDQPWATAHLTRPVYDLHPAESATMTNCSSDKIPVETAPTPAQTMPSLDADAITPAPEPSSSITRPAPPRHKHTFSELFDLSDIAAGDTVRSPSGNVLSAEQAAKREDRPKGIKERQETIRRRVKERRGSSFALGNRISIIGDAFGKEERAKEEREKKRNWFGWLFCCWR</sequence>
<evidence type="ECO:0000256" key="1">
    <source>
        <dbReference type="SAM" id="MobiDB-lite"/>
    </source>
</evidence>
<dbReference type="AlphaFoldDB" id="A0AB34KML0"/>